<dbReference type="PANTHER" id="PTHR43765:SF2">
    <property type="entry name" value="2-DEHYDROPANTOATE 2-REDUCTASE"/>
    <property type="match status" value="1"/>
</dbReference>
<comment type="pathway">
    <text evidence="1 9">Cofactor biosynthesis; (R)-pantothenate biosynthesis; (R)-pantoate from 3-methyl-2-oxobutanoate: step 2/2.</text>
</comment>
<comment type="catalytic activity">
    <reaction evidence="8 9">
        <text>(R)-pantoate + NADP(+) = 2-dehydropantoate + NADPH + H(+)</text>
        <dbReference type="Rhea" id="RHEA:16233"/>
        <dbReference type="ChEBI" id="CHEBI:11561"/>
        <dbReference type="ChEBI" id="CHEBI:15378"/>
        <dbReference type="ChEBI" id="CHEBI:15980"/>
        <dbReference type="ChEBI" id="CHEBI:57783"/>
        <dbReference type="ChEBI" id="CHEBI:58349"/>
        <dbReference type="EC" id="1.1.1.169"/>
    </reaction>
</comment>
<dbReference type="RefSeq" id="WP_265993511.1">
    <property type="nucleotide sequence ID" value="NZ_CP110973.1"/>
</dbReference>
<evidence type="ECO:0000256" key="7">
    <source>
        <dbReference type="ARBA" id="ARBA00032024"/>
    </source>
</evidence>
<dbReference type="InterPro" id="IPR036291">
    <property type="entry name" value="NAD(P)-bd_dom_sf"/>
</dbReference>
<evidence type="ECO:0000313" key="13">
    <source>
        <dbReference type="Proteomes" id="UP001597116"/>
    </source>
</evidence>
<evidence type="ECO:0000256" key="6">
    <source>
        <dbReference type="ARBA" id="ARBA00023002"/>
    </source>
</evidence>
<evidence type="ECO:0000256" key="5">
    <source>
        <dbReference type="ARBA" id="ARBA00022857"/>
    </source>
</evidence>
<comment type="function">
    <text evidence="9">Catalyzes the NADPH-dependent reduction of ketopantoate into pantoic acid.</text>
</comment>
<evidence type="ECO:0000313" key="12">
    <source>
        <dbReference type="EMBL" id="MFD1143953.1"/>
    </source>
</evidence>
<gene>
    <name evidence="12" type="ORF">ACFQ4C_22705</name>
</gene>
<keyword evidence="6 9" id="KW-0560">Oxidoreductase</keyword>
<organism evidence="12 13">
    <name type="scientific">Larkinella insperata</name>
    <dbReference type="NCBI Taxonomy" id="332158"/>
    <lineage>
        <taxon>Bacteria</taxon>
        <taxon>Pseudomonadati</taxon>
        <taxon>Bacteroidota</taxon>
        <taxon>Cytophagia</taxon>
        <taxon>Cytophagales</taxon>
        <taxon>Spirosomataceae</taxon>
        <taxon>Larkinella</taxon>
    </lineage>
</organism>
<keyword evidence="13" id="KW-1185">Reference proteome</keyword>
<dbReference type="InterPro" id="IPR003710">
    <property type="entry name" value="ApbA"/>
</dbReference>
<dbReference type="InterPro" id="IPR008927">
    <property type="entry name" value="6-PGluconate_DH-like_C_sf"/>
</dbReference>
<dbReference type="Pfam" id="PF02558">
    <property type="entry name" value="ApbA"/>
    <property type="match status" value="1"/>
</dbReference>
<dbReference type="EC" id="1.1.1.169" evidence="3 9"/>
<name>A0ABW3QL48_9BACT</name>
<comment type="caution">
    <text evidence="12">The sequence shown here is derived from an EMBL/GenBank/DDBJ whole genome shotgun (WGS) entry which is preliminary data.</text>
</comment>
<evidence type="ECO:0000259" key="11">
    <source>
        <dbReference type="Pfam" id="PF08546"/>
    </source>
</evidence>
<feature type="domain" description="Ketopantoate reductase N-terminal" evidence="10">
    <location>
        <begin position="5"/>
        <end position="138"/>
    </location>
</feature>
<dbReference type="NCBIfam" id="TIGR00745">
    <property type="entry name" value="apbA_panE"/>
    <property type="match status" value="1"/>
</dbReference>
<dbReference type="Gene3D" id="1.10.1040.10">
    <property type="entry name" value="N-(1-d-carboxylethyl)-l-norvaline Dehydrogenase, domain 2"/>
    <property type="match status" value="1"/>
</dbReference>
<proteinExistence type="inferred from homology"/>
<evidence type="ECO:0000256" key="4">
    <source>
        <dbReference type="ARBA" id="ARBA00019465"/>
    </source>
</evidence>
<reference evidence="13" key="1">
    <citation type="journal article" date="2019" name="Int. J. Syst. Evol. Microbiol.">
        <title>The Global Catalogue of Microorganisms (GCM) 10K type strain sequencing project: providing services to taxonomists for standard genome sequencing and annotation.</title>
        <authorList>
            <consortium name="The Broad Institute Genomics Platform"/>
            <consortium name="The Broad Institute Genome Sequencing Center for Infectious Disease"/>
            <person name="Wu L."/>
            <person name="Ma J."/>
        </authorList>
    </citation>
    <scope>NUCLEOTIDE SEQUENCE [LARGE SCALE GENOMIC DNA]</scope>
    <source>
        <strain evidence="13">CCUG 55608</strain>
    </source>
</reference>
<keyword evidence="5 9" id="KW-0521">NADP</keyword>
<dbReference type="InterPro" id="IPR013752">
    <property type="entry name" value="KPA_reductase"/>
</dbReference>
<dbReference type="Proteomes" id="UP001597116">
    <property type="component" value="Unassembled WGS sequence"/>
</dbReference>
<keyword evidence="9" id="KW-0566">Pantothenate biosynthesis</keyword>
<evidence type="ECO:0000256" key="2">
    <source>
        <dbReference type="ARBA" id="ARBA00007870"/>
    </source>
</evidence>
<evidence type="ECO:0000256" key="3">
    <source>
        <dbReference type="ARBA" id="ARBA00013014"/>
    </source>
</evidence>
<dbReference type="SUPFAM" id="SSF48179">
    <property type="entry name" value="6-phosphogluconate dehydrogenase C-terminal domain-like"/>
    <property type="match status" value="1"/>
</dbReference>
<dbReference type="EMBL" id="JBHTLP010000019">
    <property type="protein sequence ID" value="MFD1143953.1"/>
    <property type="molecule type" value="Genomic_DNA"/>
</dbReference>
<feature type="domain" description="Ketopantoate reductase C-terminal" evidence="11">
    <location>
        <begin position="176"/>
        <end position="288"/>
    </location>
</feature>
<dbReference type="InterPro" id="IPR013332">
    <property type="entry name" value="KPR_N"/>
</dbReference>
<comment type="similarity">
    <text evidence="2 9">Belongs to the ketopantoate reductase family.</text>
</comment>
<evidence type="ECO:0000256" key="8">
    <source>
        <dbReference type="ARBA" id="ARBA00048793"/>
    </source>
</evidence>
<dbReference type="InterPro" id="IPR050838">
    <property type="entry name" value="Ketopantoate_reductase"/>
</dbReference>
<dbReference type="Pfam" id="PF08546">
    <property type="entry name" value="ApbA_C"/>
    <property type="match status" value="1"/>
</dbReference>
<dbReference type="PANTHER" id="PTHR43765">
    <property type="entry name" value="2-DEHYDROPANTOATE 2-REDUCTASE-RELATED"/>
    <property type="match status" value="1"/>
</dbReference>
<evidence type="ECO:0000256" key="9">
    <source>
        <dbReference type="RuleBase" id="RU362068"/>
    </source>
</evidence>
<dbReference type="Gene3D" id="3.40.50.720">
    <property type="entry name" value="NAD(P)-binding Rossmann-like Domain"/>
    <property type="match status" value="1"/>
</dbReference>
<evidence type="ECO:0000259" key="10">
    <source>
        <dbReference type="Pfam" id="PF02558"/>
    </source>
</evidence>
<accession>A0ABW3QL48</accession>
<dbReference type="InterPro" id="IPR013328">
    <property type="entry name" value="6PGD_dom2"/>
</dbReference>
<sequence length="310" mass="34221">MNDAVYIIGVGAIGKALAVALKQDNKNVLLLRGSIDDQPPYTETIKVIADEQTELEAKIEVRSLRSFSALNGSVVLTSKSYGNEKLAQSLKDKAGNSPLVILQNGLGVEQAFLDNAFPEIYRGVLFVTSQPVAAHTVRFKPVSVSPIGVIRRNNTHLLSLVDHLTTPLFPFRAEADIQPVIWKKAIINSVFNSICPLLEVDNGIFHREEPALAMAWRIIRECTAVACQKGILLEPEEVLESLLLISRTSDGQLISTLQDIRNQRPTEIETLNAEIVRIARNLHLEHLVAETNLLGELVKLKSALGRNRFP</sequence>
<protein>
    <recommendedName>
        <fullName evidence="4 9">2-dehydropantoate 2-reductase</fullName>
        <ecNumber evidence="3 9">1.1.1.169</ecNumber>
    </recommendedName>
    <alternativeName>
        <fullName evidence="7 9">Ketopantoate reductase</fullName>
    </alternativeName>
</protein>
<dbReference type="SUPFAM" id="SSF51735">
    <property type="entry name" value="NAD(P)-binding Rossmann-fold domains"/>
    <property type="match status" value="1"/>
</dbReference>
<evidence type="ECO:0000256" key="1">
    <source>
        <dbReference type="ARBA" id="ARBA00004994"/>
    </source>
</evidence>